<dbReference type="FunFam" id="3.40.30.10:FF:000013">
    <property type="entry name" value="Blast:Protein SCO1 homolog, mitochondrial"/>
    <property type="match status" value="1"/>
</dbReference>
<name>A0A1G6Z013_9PROT</name>
<feature type="binding site" evidence="3">
    <location>
        <position position="169"/>
    </location>
    <ligand>
        <name>Cu cation</name>
        <dbReference type="ChEBI" id="CHEBI:23378"/>
    </ligand>
</feature>
<protein>
    <submittedName>
        <fullName evidence="5">Protein SCO1/2</fullName>
    </submittedName>
</protein>
<dbReference type="PANTHER" id="PTHR12151">
    <property type="entry name" value="ELECTRON TRANSPORT PROTIN SCO1/SENC FAMILY MEMBER"/>
    <property type="match status" value="1"/>
</dbReference>
<feature type="binding site" evidence="3">
    <location>
        <position position="81"/>
    </location>
    <ligand>
        <name>Cu cation</name>
        <dbReference type="ChEBI" id="CHEBI:23378"/>
    </ligand>
</feature>
<sequence>MLRWIRRVAWGSVAVLGFLVLAISAGWFVTDGPLADRPVATGPASLPIGGPFRLIDHRGRAVTEADFRGRPMTVFFGFTQCPDVCPTTLGDMTALIEALGPEADRLHWLFVSVDWERDTPETMAGYLEAYDRRIVGLSGTEAHVAAAARAFRIYYRRVPLKDGGYTMDHSASVFLLDAAGRFAGTIDHQESHAVALEKLRGLLTSQ</sequence>
<dbReference type="GO" id="GO:0046872">
    <property type="term" value="F:metal ion binding"/>
    <property type="evidence" value="ECO:0007669"/>
    <property type="project" value="UniProtKB-KW"/>
</dbReference>
<dbReference type="Pfam" id="PF02630">
    <property type="entry name" value="SCO1-SenC"/>
    <property type="match status" value="1"/>
</dbReference>
<evidence type="ECO:0000256" key="4">
    <source>
        <dbReference type="PIRSR" id="PIRSR603782-2"/>
    </source>
</evidence>
<evidence type="ECO:0000313" key="5">
    <source>
        <dbReference type="EMBL" id="SDD95225.1"/>
    </source>
</evidence>
<dbReference type="EMBL" id="FMZX01000015">
    <property type="protein sequence ID" value="SDD95225.1"/>
    <property type="molecule type" value="Genomic_DNA"/>
</dbReference>
<evidence type="ECO:0000313" key="6">
    <source>
        <dbReference type="Proteomes" id="UP000198925"/>
    </source>
</evidence>
<organism evidence="5 6">
    <name type="scientific">Belnapia rosea</name>
    <dbReference type="NCBI Taxonomy" id="938405"/>
    <lineage>
        <taxon>Bacteria</taxon>
        <taxon>Pseudomonadati</taxon>
        <taxon>Pseudomonadota</taxon>
        <taxon>Alphaproteobacteria</taxon>
        <taxon>Acetobacterales</taxon>
        <taxon>Roseomonadaceae</taxon>
        <taxon>Belnapia</taxon>
    </lineage>
</organism>
<feature type="binding site" evidence="3">
    <location>
        <position position="85"/>
    </location>
    <ligand>
        <name>Cu cation</name>
        <dbReference type="ChEBI" id="CHEBI:23378"/>
    </ligand>
</feature>
<accession>A0A1G6Z013</accession>
<dbReference type="RefSeq" id="WP_176849704.1">
    <property type="nucleotide sequence ID" value="NZ_FMZX01000015.1"/>
</dbReference>
<dbReference type="CDD" id="cd02968">
    <property type="entry name" value="SCO"/>
    <property type="match status" value="1"/>
</dbReference>
<dbReference type="AlphaFoldDB" id="A0A1G6Z013"/>
<evidence type="ECO:0000256" key="1">
    <source>
        <dbReference type="ARBA" id="ARBA00010996"/>
    </source>
</evidence>
<evidence type="ECO:0000256" key="2">
    <source>
        <dbReference type="ARBA" id="ARBA00023008"/>
    </source>
</evidence>
<keyword evidence="3" id="KW-0479">Metal-binding</keyword>
<dbReference type="InterPro" id="IPR036249">
    <property type="entry name" value="Thioredoxin-like_sf"/>
</dbReference>
<reference evidence="5 6" key="1">
    <citation type="submission" date="2016-10" db="EMBL/GenBank/DDBJ databases">
        <authorList>
            <person name="de Groot N.N."/>
        </authorList>
    </citation>
    <scope>NUCLEOTIDE SEQUENCE [LARGE SCALE GENOMIC DNA]</scope>
    <source>
        <strain evidence="5 6">CPCC 100156</strain>
    </source>
</reference>
<dbReference type="Proteomes" id="UP000198925">
    <property type="component" value="Unassembled WGS sequence"/>
</dbReference>
<dbReference type="InterPro" id="IPR003782">
    <property type="entry name" value="SCO1/SenC"/>
</dbReference>
<dbReference type="PANTHER" id="PTHR12151:SF25">
    <property type="entry name" value="LINALOOL DEHYDRATASE_ISOMERASE DOMAIN-CONTAINING PROTEIN"/>
    <property type="match status" value="1"/>
</dbReference>
<evidence type="ECO:0000256" key="3">
    <source>
        <dbReference type="PIRSR" id="PIRSR603782-1"/>
    </source>
</evidence>
<keyword evidence="4" id="KW-1015">Disulfide bond</keyword>
<dbReference type="SUPFAM" id="SSF52833">
    <property type="entry name" value="Thioredoxin-like"/>
    <property type="match status" value="1"/>
</dbReference>
<gene>
    <name evidence="5" type="ORF">SAMN04487779_101550</name>
</gene>
<comment type="similarity">
    <text evidence="1">Belongs to the SCO1/2 family.</text>
</comment>
<keyword evidence="6" id="KW-1185">Reference proteome</keyword>
<proteinExistence type="inferred from homology"/>
<dbReference type="Gene3D" id="3.40.30.10">
    <property type="entry name" value="Glutaredoxin"/>
    <property type="match status" value="1"/>
</dbReference>
<feature type="disulfide bond" description="Redox-active" evidence="4">
    <location>
        <begin position="81"/>
        <end position="85"/>
    </location>
</feature>
<keyword evidence="2 3" id="KW-0186">Copper</keyword>